<dbReference type="Gene3D" id="3.40.50.150">
    <property type="entry name" value="Vaccinia Virus protein VP39"/>
    <property type="match status" value="1"/>
</dbReference>
<evidence type="ECO:0000256" key="5">
    <source>
        <dbReference type="ARBA" id="ARBA00022679"/>
    </source>
</evidence>
<keyword evidence="5" id="KW-0808">Transferase</keyword>
<evidence type="ECO:0000256" key="1">
    <source>
        <dbReference type="ARBA" id="ARBA00004496"/>
    </source>
</evidence>
<evidence type="ECO:0000256" key="4">
    <source>
        <dbReference type="ARBA" id="ARBA00022603"/>
    </source>
</evidence>
<evidence type="ECO:0000256" key="9">
    <source>
        <dbReference type="ARBA" id="ARBA00051883"/>
    </source>
</evidence>
<dbReference type="InterPro" id="IPR000241">
    <property type="entry name" value="RlmKL-like_Mtase"/>
</dbReference>
<evidence type="ECO:0000313" key="15">
    <source>
        <dbReference type="EMBL" id="MDK6027860.1"/>
    </source>
</evidence>
<dbReference type="EC" id="2.1.1.213" evidence="12"/>
<keyword evidence="3" id="KW-0820">tRNA-binding</keyword>
<dbReference type="CDD" id="cd02440">
    <property type="entry name" value="AdoMet_MTases"/>
    <property type="match status" value="1"/>
</dbReference>
<organism evidence="15 16">
    <name type="scientific">Ignisphaera cupida</name>
    <dbReference type="NCBI Taxonomy" id="3050454"/>
    <lineage>
        <taxon>Archaea</taxon>
        <taxon>Thermoproteota</taxon>
        <taxon>Thermoprotei</taxon>
        <taxon>Desulfurococcales</taxon>
        <taxon>Desulfurococcaceae</taxon>
        <taxon>Ignisphaera</taxon>
    </lineage>
</organism>
<dbReference type="PRINTS" id="PR00507">
    <property type="entry name" value="N12N6MTFRASE"/>
</dbReference>
<comment type="catalytic activity">
    <reaction evidence="9">
        <text>guanosine(10) in tRNA + 2 S-adenosyl-L-methionine = N(2)-dimethylguanosine(10) in tRNA + 2 S-adenosyl-L-homocysteine + 2 H(+)</text>
        <dbReference type="Rhea" id="RHEA:43124"/>
        <dbReference type="Rhea" id="RHEA-COMP:10355"/>
        <dbReference type="Rhea" id="RHEA-COMP:10358"/>
        <dbReference type="ChEBI" id="CHEBI:15378"/>
        <dbReference type="ChEBI" id="CHEBI:57856"/>
        <dbReference type="ChEBI" id="CHEBI:59789"/>
        <dbReference type="ChEBI" id="CHEBI:74269"/>
        <dbReference type="ChEBI" id="CHEBI:74513"/>
        <dbReference type="EC" id="2.1.1.213"/>
    </reaction>
</comment>
<dbReference type="InterPro" id="IPR002052">
    <property type="entry name" value="DNA_methylase_N6_adenine_CS"/>
</dbReference>
<keyword evidence="4 15" id="KW-0489">Methyltransferase</keyword>
<reference evidence="15 16" key="1">
    <citation type="submission" date="2023-05" db="EMBL/GenBank/DDBJ databases">
        <title>A new hyperthermophilic archaea 'Ignisphaera cupida' sp. nov. and description of the family 'Ignisphaeraceae' fam. nov.</title>
        <authorList>
            <person name="Podosokorskaya O.A."/>
            <person name="Elcheninov A.G."/>
            <person name="Klukina A."/>
            <person name="Merkel A.Y."/>
        </authorList>
    </citation>
    <scope>NUCLEOTIDE SEQUENCE [LARGE SCALE GENOMIC DNA]</scope>
    <source>
        <strain evidence="15 16">4213-co</strain>
    </source>
</reference>
<sequence length="346" mass="38912">MRADSDSFVYSNVFVFKLSNELLSLALSELNSIIFADAPSSKIVKRFDEFVLIETSEVLAHHICSRASFIIEMGILKNIFDEDDIEGLSNEIKNYLDEDSVCVRFDAIRGFGKESIEKLSKLIEKTVWSRCKKTIKISFVGGLAIVYEVLYRRKEAKFFDREPHKRPCYRPGTMKPQLARALVNLAKISSAKNQIMLDPFCGVGGIVLEACSMGIQSLCSDIDAKMVKCASENMKYFGCCEKVDIILADASFRNIRGLCVDAIVTDPPYGIQSTPRGFSILDLLRNFIIVSSEVLKRNGYAVFAIPIQYEVAIDMLLADQGFKIKEKHVNRVHGSLTRVIYVVKKL</sequence>
<accession>A0ABD4Z3Y2</accession>
<dbReference type="PANTHER" id="PTHR14911:SF21">
    <property type="entry name" value="N2-METHYLGUANOSINE TRNA METHYLTRANSFERASE"/>
    <property type="match status" value="1"/>
</dbReference>
<dbReference type="SUPFAM" id="SSF53335">
    <property type="entry name" value="S-adenosyl-L-methionine-dependent methyltransferases"/>
    <property type="match status" value="1"/>
</dbReference>
<evidence type="ECO:0000256" key="13">
    <source>
        <dbReference type="ARBA" id="ARBA00082665"/>
    </source>
</evidence>
<dbReference type="AlphaFoldDB" id="A0ABD4Z3Y2"/>
<evidence type="ECO:0000256" key="11">
    <source>
        <dbReference type="ARBA" id="ARBA00061338"/>
    </source>
</evidence>
<dbReference type="GO" id="GO:0005737">
    <property type="term" value="C:cytoplasm"/>
    <property type="evidence" value="ECO:0007669"/>
    <property type="project" value="UniProtKB-SubCell"/>
</dbReference>
<evidence type="ECO:0000256" key="7">
    <source>
        <dbReference type="ARBA" id="ARBA00022694"/>
    </source>
</evidence>
<keyword evidence="16" id="KW-1185">Reference proteome</keyword>
<evidence type="ECO:0000256" key="12">
    <source>
        <dbReference type="ARBA" id="ARBA00066936"/>
    </source>
</evidence>
<dbReference type="Pfam" id="PF01170">
    <property type="entry name" value="UPF0020"/>
    <property type="match status" value="1"/>
</dbReference>
<dbReference type="FunFam" id="3.40.50.150:FF:000251">
    <property type="entry name" value="Putative RNA methylase"/>
    <property type="match status" value="1"/>
</dbReference>
<keyword evidence="2" id="KW-0963">Cytoplasm</keyword>
<dbReference type="RefSeq" id="WP_285272841.1">
    <property type="nucleotide sequence ID" value="NZ_JASNVW010000001.1"/>
</dbReference>
<dbReference type="GO" id="GO:0000049">
    <property type="term" value="F:tRNA binding"/>
    <property type="evidence" value="ECO:0007669"/>
    <property type="project" value="UniProtKB-KW"/>
</dbReference>
<dbReference type="InterPro" id="IPR029063">
    <property type="entry name" value="SAM-dependent_MTases_sf"/>
</dbReference>
<keyword evidence="6" id="KW-0949">S-adenosyl-L-methionine</keyword>
<evidence type="ECO:0000256" key="2">
    <source>
        <dbReference type="ARBA" id="ARBA00022490"/>
    </source>
</evidence>
<dbReference type="EMBL" id="JASNVW010000001">
    <property type="protein sequence ID" value="MDK6027860.1"/>
    <property type="molecule type" value="Genomic_DNA"/>
</dbReference>
<name>A0ABD4Z3Y2_9CREN</name>
<evidence type="ECO:0000256" key="3">
    <source>
        <dbReference type="ARBA" id="ARBA00022555"/>
    </source>
</evidence>
<evidence type="ECO:0000259" key="14">
    <source>
        <dbReference type="Pfam" id="PF01170"/>
    </source>
</evidence>
<comment type="caution">
    <text evidence="15">The sequence shown here is derived from an EMBL/GenBank/DDBJ whole genome shotgun (WGS) entry which is preliminary data.</text>
</comment>
<proteinExistence type="inferred from homology"/>
<dbReference type="PANTHER" id="PTHR14911">
    <property type="entry name" value="THUMP DOMAIN-CONTAINING"/>
    <property type="match status" value="1"/>
</dbReference>
<dbReference type="Proteomes" id="UP001529235">
    <property type="component" value="Unassembled WGS sequence"/>
</dbReference>
<dbReference type="GO" id="GO:0160101">
    <property type="term" value="F:tRNA (guanine(10)-N2)-dimethyltransferase activity"/>
    <property type="evidence" value="ECO:0007669"/>
    <property type="project" value="UniProtKB-EC"/>
</dbReference>
<feature type="domain" description="Ribosomal RNA large subunit methyltransferase K/L-like methyltransferase" evidence="14">
    <location>
        <begin position="163"/>
        <end position="339"/>
    </location>
</feature>
<gene>
    <name evidence="15" type="ORF">QPL79_00565</name>
</gene>
<keyword evidence="8" id="KW-0694">RNA-binding</keyword>
<dbReference type="GO" id="GO:0032259">
    <property type="term" value="P:methylation"/>
    <property type="evidence" value="ECO:0007669"/>
    <property type="project" value="UniProtKB-KW"/>
</dbReference>
<keyword evidence="7" id="KW-0819">tRNA processing</keyword>
<protein>
    <recommendedName>
        <fullName evidence="12">tRNA (guanine(10)-N(2))-dimethyltransferase</fullName>
        <ecNumber evidence="12">2.1.1.213</ecNumber>
    </recommendedName>
    <alternativeName>
        <fullName evidence="13">tRNA:G10 dimethyltransferase</fullName>
    </alternativeName>
</protein>
<evidence type="ECO:0000313" key="16">
    <source>
        <dbReference type="Proteomes" id="UP001529235"/>
    </source>
</evidence>
<comment type="subcellular location">
    <subcellularLocation>
        <location evidence="1">Cytoplasm</location>
    </subcellularLocation>
</comment>
<evidence type="ECO:0000256" key="6">
    <source>
        <dbReference type="ARBA" id="ARBA00022691"/>
    </source>
</evidence>
<dbReference type="PROSITE" id="PS00092">
    <property type="entry name" value="N6_MTASE"/>
    <property type="match status" value="1"/>
</dbReference>
<dbReference type="GO" id="GO:0008033">
    <property type="term" value="P:tRNA processing"/>
    <property type="evidence" value="ECO:0007669"/>
    <property type="project" value="UniProtKB-KW"/>
</dbReference>
<evidence type="ECO:0000256" key="8">
    <source>
        <dbReference type="ARBA" id="ARBA00022884"/>
    </source>
</evidence>
<comment type="similarity">
    <text evidence="11">Belongs to the methyltransferase superfamily. Trm-G10 family.</text>
</comment>
<evidence type="ECO:0000256" key="10">
    <source>
        <dbReference type="ARBA" id="ARBA00054380"/>
    </source>
</evidence>
<comment type="function">
    <text evidence="10">Catalyzes the adenosylmethionine-dependent methylation of the exocyclic amino group (N(2)) of guanosine at position 10 of various tRNAs. Acts via a two-step process that leads to the formation of either N(2)-monomethyl (m(2)G) or N(2)-dimethylguanosine (m(2)(2)G).</text>
</comment>